<dbReference type="GO" id="GO:0022857">
    <property type="term" value="F:transmembrane transporter activity"/>
    <property type="evidence" value="ECO:0007669"/>
    <property type="project" value="InterPro"/>
</dbReference>
<keyword evidence="2" id="KW-1003">Cell membrane</keyword>
<evidence type="ECO:0000256" key="5">
    <source>
        <dbReference type="ARBA" id="ARBA00023136"/>
    </source>
</evidence>
<evidence type="ECO:0000256" key="2">
    <source>
        <dbReference type="ARBA" id="ARBA00022475"/>
    </source>
</evidence>
<feature type="transmembrane region" description="Helical" evidence="6">
    <location>
        <begin position="559"/>
        <end position="577"/>
    </location>
</feature>
<keyword evidence="4 6" id="KW-1133">Transmembrane helix</keyword>
<organism evidence="8 9">
    <name type="scientific">Cylindrotheca closterium</name>
    <dbReference type="NCBI Taxonomy" id="2856"/>
    <lineage>
        <taxon>Eukaryota</taxon>
        <taxon>Sar</taxon>
        <taxon>Stramenopiles</taxon>
        <taxon>Ochrophyta</taxon>
        <taxon>Bacillariophyta</taxon>
        <taxon>Bacillariophyceae</taxon>
        <taxon>Bacillariophycidae</taxon>
        <taxon>Bacillariales</taxon>
        <taxon>Bacillariaceae</taxon>
        <taxon>Cylindrotheca</taxon>
    </lineage>
</organism>
<evidence type="ECO:0000313" key="8">
    <source>
        <dbReference type="EMBL" id="CAJ1958652.1"/>
    </source>
</evidence>
<dbReference type="EMBL" id="CAKOGP040001980">
    <property type="protein sequence ID" value="CAJ1958652.1"/>
    <property type="molecule type" value="Genomic_DNA"/>
</dbReference>
<dbReference type="Pfam" id="PF07690">
    <property type="entry name" value="MFS_1"/>
    <property type="match status" value="1"/>
</dbReference>
<keyword evidence="5 6" id="KW-0472">Membrane</keyword>
<dbReference type="PANTHER" id="PTHR43124">
    <property type="entry name" value="PURINE EFFLUX PUMP PBUE"/>
    <property type="match status" value="1"/>
</dbReference>
<name>A0AAD2JKX7_9STRA</name>
<feature type="domain" description="Major facilitator superfamily (MFS) profile" evidence="7">
    <location>
        <begin position="182"/>
        <end position="590"/>
    </location>
</feature>
<feature type="transmembrane region" description="Helical" evidence="6">
    <location>
        <begin position="183"/>
        <end position="201"/>
    </location>
</feature>
<evidence type="ECO:0000256" key="4">
    <source>
        <dbReference type="ARBA" id="ARBA00022989"/>
    </source>
</evidence>
<dbReference type="InterPro" id="IPR036259">
    <property type="entry name" value="MFS_trans_sf"/>
</dbReference>
<dbReference type="AlphaFoldDB" id="A0AAD2JKX7"/>
<feature type="transmembrane region" description="Helical" evidence="6">
    <location>
        <begin position="271"/>
        <end position="294"/>
    </location>
</feature>
<dbReference type="SUPFAM" id="SSF103473">
    <property type="entry name" value="MFS general substrate transporter"/>
    <property type="match status" value="1"/>
</dbReference>
<dbReference type="InterPro" id="IPR011701">
    <property type="entry name" value="MFS"/>
</dbReference>
<sequence length="593" mass="64732">MWRLHSSSSLRRIPPRLQQHLHNFGPYRTSAYHISEFPTTRRRGRRSFSSSNWLEELVMDNPNKIDPRRLYKYLRLETFQADEIRDQFQMIEAKYSSESGAGISQSQIQDFLLDRIGEIENEDASPESKYDEDETLSLREKFAEDEASRMWNLFKSDEKGVLMENEFVDVVEERARSLDRKRVLPLTLSMLLVGASVGVVTPAMPFVVQNIGLTAGEYGLVVSAFALAKMTGNIPSAVLVERHGRKPYLVYTMAMTALGVGGIGLANSFEQLYLCRLFTGLGVAGLSTAVTMTVTDISTPLNRASTFAPIMSAFSAGTALGPAIGGFSIDYMGISPTFYAVGVSYIGLAAVNHMLLKETKQLHMEFPWHSDEGNGEPKATIRDSFESALGQWAPLLSQPDIRNVCIMNGFYWIALAGSQMTLLPLILTNPDGLAMTATNVGQVYMGMSIVQVLGNPVLAKMVDKVGKVPGILGGCTLISTAMGTLPMCTDTYQLAGILGIWATGSALLSTSPLAFISDKVVDQNRAQAIALLRTSGDVGFLIGASSMGALADWTSSLDLAMQSSAGILLTATGWFAVRNWLNLQLEKEKEHSA</sequence>
<dbReference type="GO" id="GO:0005886">
    <property type="term" value="C:plasma membrane"/>
    <property type="evidence" value="ECO:0007669"/>
    <property type="project" value="UniProtKB-SubCell"/>
</dbReference>
<feature type="transmembrane region" description="Helical" evidence="6">
    <location>
        <begin position="248"/>
        <end position="265"/>
    </location>
</feature>
<feature type="transmembrane region" description="Helical" evidence="6">
    <location>
        <begin position="528"/>
        <end position="547"/>
    </location>
</feature>
<accession>A0AAD2JKX7</accession>
<comment type="caution">
    <text evidence="8">The sequence shown here is derived from an EMBL/GenBank/DDBJ whole genome shotgun (WGS) entry which is preliminary data.</text>
</comment>
<keyword evidence="9" id="KW-1185">Reference proteome</keyword>
<feature type="transmembrane region" description="Helical" evidence="6">
    <location>
        <begin position="306"/>
        <end position="325"/>
    </location>
</feature>
<dbReference type="PANTHER" id="PTHR43124:SF3">
    <property type="entry name" value="CHLORAMPHENICOL EFFLUX PUMP RV0191"/>
    <property type="match status" value="1"/>
</dbReference>
<dbReference type="CDD" id="cd17325">
    <property type="entry name" value="MFS_MdtG_SLC18_like"/>
    <property type="match status" value="1"/>
</dbReference>
<evidence type="ECO:0000313" key="9">
    <source>
        <dbReference type="Proteomes" id="UP001295423"/>
    </source>
</evidence>
<feature type="transmembrane region" description="Helical" evidence="6">
    <location>
        <begin position="491"/>
        <end position="516"/>
    </location>
</feature>
<keyword evidence="3 6" id="KW-0812">Transmembrane</keyword>
<dbReference type="Gene3D" id="1.20.1250.20">
    <property type="entry name" value="MFS general substrate transporter like domains"/>
    <property type="match status" value="1"/>
</dbReference>
<dbReference type="InterPro" id="IPR050189">
    <property type="entry name" value="MFS_Efflux_Transporters"/>
</dbReference>
<evidence type="ECO:0000259" key="7">
    <source>
        <dbReference type="PROSITE" id="PS50850"/>
    </source>
</evidence>
<protein>
    <recommendedName>
        <fullName evidence="7">Major facilitator superfamily (MFS) profile domain-containing protein</fullName>
    </recommendedName>
</protein>
<reference evidence="8" key="1">
    <citation type="submission" date="2023-08" db="EMBL/GenBank/DDBJ databases">
        <authorList>
            <person name="Audoor S."/>
            <person name="Bilcke G."/>
        </authorList>
    </citation>
    <scope>NUCLEOTIDE SEQUENCE</scope>
</reference>
<proteinExistence type="predicted"/>
<comment type="subcellular location">
    <subcellularLocation>
        <location evidence="1">Cell membrane</location>
        <topology evidence="1">Multi-pass membrane protein</topology>
    </subcellularLocation>
</comment>
<dbReference type="PROSITE" id="PS50850">
    <property type="entry name" value="MFS"/>
    <property type="match status" value="1"/>
</dbReference>
<dbReference type="InterPro" id="IPR020846">
    <property type="entry name" value="MFS_dom"/>
</dbReference>
<feature type="transmembrane region" description="Helical" evidence="6">
    <location>
        <begin position="465"/>
        <end position="485"/>
    </location>
</feature>
<evidence type="ECO:0000256" key="1">
    <source>
        <dbReference type="ARBA" id="ARBA00004651"/>
    </source>
</evidence>
<dbReference type="Proteomes" id="UP001295423">
    <property type="component" value="Unassembled WGS sequence"/>
</dbReference>
<gene>
    <name evidence="8" type="ORF">CYCCA115_LOCUS17283</name>
</gene>
<feature type="transmembrane region" description="Helical" evidence="6">
    <location>
        <begin position="337"/>
        <end position="356"/>
    </location>
</feature>
<evidence type="ECO:0000256" key="6">
    <source>
        <dbReference type="SAM" id="Phobius"/>
    </source>
</evidence>
<evidence type="ECO:0000256" key="3">
    <source>
        <dbReference type="ARBA" id="ARBA00022692"/>
    </source>
</evidence>
<feature type="transmembrane region" description="Helical" evidence="6">
    <location>
        <begin position="433"/>
        <end position="453"/>
    </location>
</feature>
<feature type="transmembrane region" description="Helical" evidence="6">
    <location>
        <begin position="409"/>
        <end position="427"/>
    </location>
</feature>